<feature type="region of interest" description="Disordered" evidence="3">
    <location>
        <begin position="256"/>
        <end position="366"/>
    </location>
</feature>
<proteinExistence type="predicted"/>
<evidence type="ECO:0000256" key="3">
    <source>
        <dbReference type="SAM" id="MobiDB-lite"/>
    </source>
</evidence>
<accession>A0A151WWD3</accession>
<feature type="domain" description="RRM" evidence="5">
    <location>
        <begin position="521"/>
        <end position="633"/>
    </location>
</feature>
<reference evidence="6 7" key="1">
    <citation type="submission" date="2015-09" db="EMBL/GenBank/DDBJ databases">
        <title>Trachymyrmex zeteki WGS genome.</title>
        <authorList>
            <person name="Nygaard S."/>
            <person name="Hu H."/>
            <person name="Boomsma J."/>
            <person name="Zhang G."/>
        </authorList>
    </citation>
    <scope>NUCLEOTIDE SEQUENCE [LARGE SCALE GENOMIC DNA]</scope>
    <source>
        <strain evidence="6">Tzet28-1</strain>
        <tissue evidence="6">Whole body</tissue>
    </source>
</reference>
<protein>
    <submittedName>
        <fullName evidence="6">Protein couch potato</fullName>
    </submittedName>
</protein>
<feature type="region of interest" description="Disordered" evidence="3">
    <location>
        <begin position="664"/>
        <end position="759"/>
    </location>
</feature>
<dbReference type="GO" id="GO:0003723">
    <property type="term" value="F:RNA binding"/>
    <property type="evidence" value="ECO:0007669"/>
    <property type="project" value="UniProtKB-UniRule"/>
</dbReference>
<feature type="transmembrane region" description="Helical" evidence="4">
    <location>
        <begin position="226"/>
        <end position="247"/>
    </location>
</feature>
<feature type="compositionally biased region" description="Basic and acidic residues" evidence="3">
    <location>
        <begin position="276"/>
        <end position="307"/>
    </location>
</feature>
<evidence type="ECO:0000313" key="6">
    <source>
        <dbReference type="EMBL" id="KYQ52214.1"/>
    </source>
</evidence>
<keyword evidence="4" id="KW-0472">Membrane</keyword>
<dbReference type="EMBL" id="KQ982691">
    <property type="protein sequence ID" value="KYQ52214.1"/>
    <property type="molecule type" value="Genomic_DNA"/>
</dbReference>
<dbReference type="SUPFAM" id="SSF54928">
    <property type="entry name" value="RNA-binding domain, RBD"/>
    <property type="match status" value="1"/>
</dbReference>
<dbReference type="PROSITE" id="PS50102">
    <property type="entry name" value="RRM"/>
    <property type="match status" value="1"/>
</dbReference>
<organism evidence="6 7">
    <name type="scientific">Mycetomoellerius zeteki</name>
    <dbReference type="NCBI Taxonomy" id="64791"/>
    <lineage>
        <taxon>Eukaryota</taxon>
        <taxon>Metazoa</taxon>
        <taxon>Ecdysozoa</taxon>
        <taxon>Arthropoda</taxon>
        <taxon>Hexapoda</taxon>
        <taxon>Insecta</taxon>
        <taxon>Pterygota</taxon>
        <taxon>Neoptera</taxon>
        <taxon>Endopterygota</taxon>
        <taxon>Hymenoptera</taxon>
        <taxon>Apocrita</taxon>
        <taxon>Aculeata</taxon>
        <taxon>Formicoidea</taxon>
        <taxon>Formicidae</taxon>
        <taxon>Myrmicinae</taxon>
        <taxon>Mycetomoellerius</taxon>
    </lineage>
</organism>
<sequence>MYLHYLRYCCTPCRDKNRRTRELHQSGTYEKDPILRYVHNEFQNVMVRKPRNFSSAPRMDKVSATIAVFLSSIIAALAQFELLHLPQLCDGIRFRLTVRLPQSAHLKNLLIASITRNGCRCSLHMSDAENAVYLHNIHFTALQLILKVLIIFSSILSLASNLLKLPFSWIIQEHVRRGREEPENVKYEPIACKPYPIAAGIYERRWHSGVLLRANHPIRSKSYHQYASRILVFAVIIAVAVVLFVVLEYSHATQQRWSSSAGTSSDSFHPVHGKGKQKEEEEEKKPVEEAREGPDQGRRGGVEKKEEGEEEEEEEEEAAAAPAPVVFAGTTITPPALKRPRRDTVDSSPPPARTAAPGNPGPSGKLACIMDAPLSQSMDSVNTVATGEDEVGVSYKVTPNNNDDFVECDMKENMKIDTEKNLLNFDIYYLGSPFFPGAPELWHHPLAYSTAGELPGTLQHATLVHPALHPQVPAPMSLPHPTTLTSIHASLPHFLPSPALASPVGSPSSQPNIAVSNAQCSTLFVANLGQFVSEHELKDIFSSTKNLSTKNSTRNTNYRLTVELSNNYFDMKISKKRSFPGFSRLRMHTKGGSPVAFIEYQDVRYAAQAMATLQGSFLLSSDRGAIRIEYAKSKMAEVGFTNLWIEVDDVRSILMKEQSVSILHRQTSAAHHHHHHHEGASMKSAHCSSEPKLTENDVSPGIRRRGSRRGQSMHYSHQRKSNAFLDVPDVSSQIPPREEGEDEDSYRLRSFSLTSKGQK</sequence>
<keyword evidence="7" id="KW-1185">Reference proteome</keyword>
<feature type="transmembrane region" description="Helical" evidence="4">
    <location>
        <begin position="62"/>
        <end position="80"/>
    </location>
</feature>
<dbReference type="PANTHER" id="PTHR10501">
    <property type="entry name" value="U1 SMALL NUCLEAR RIBONUCLEOPROTEIN A/U2 SMALL NUCLEAR RIBONUCLEOPROTEIN B"/>
    <property type="match status" value="1"/>
</dbReference>
<dbReference type="AlphaFoldDB" id="A0A151WWD3"/>
<dbReference type="InterPro" id="IPR012677">
    <property type="entry name" value="Nucleotide-bd_a/b_plait_sf"/>
</dbReference>
<evidence type="ECO:0000259" key="5">
    <source>
        <dbReference type="PROSITE" id="PS50102"/>
    </source>
</evidence>
<dbReference type="Gene3D" id="3.30.70.330">
    <property type="match status" value="1"/>
</dbReference>
<keyword evidence="4" id="KW-0812">Transmembrane</keyword>
<feature type="compositionally biased region" description="Polar residues" evidence="3">
    <location>
        <begin position="256"/>
        <end position="267"/>
    </location>
</feature>
<evidence type="ECO:0000256" key="1">
    <source>
        <dbReference type="ARBA" id="ARBA00022884"/>
    </source>
</evidence>
<feature type="compositionally biased region" description="Acidic residues" evidence="3">
    <location>
        <begin position="308"/>
        <end position="318"/>
    </location>
</feature>
<dbReference type="InterPro" id="IPR000504">
    <property type="entry name" value="RRM_dom"/>
</dbReference>
<keyword evidence="4" id="KW-1133">Transmembrane helix</keyword>
<keyword evidence="1 2" id="KW-0694">RNA-binding</keyword>
<evidence type="ECO:0000256" key="2">
    <source>
        <dbReference type="PROSITE-ProRule" id="PRU00176"/>
    </source>
</evidence>
<evidence type="ECO:0000313" key="7">
    <source>
        <dbReference type="Proteomes" id="UP000075809"/>
    </source>
</evidence>
<dbReference type="STRING" id="64791.A0A151WWD3"/>
<dbReference type="InterPro" id="IPR035979">
    <property type="entry name" value="RBD_domain_sf"/>
</dbReference>
<name>A0A151WWD3_9HYME</name>
<gene>
    <name evidence="6" type="ORF">ALC60_08829</name>
</gene>
<dbReference type="Proteomes" id="UP000075809">
    <property type="component" value="Unassembled WGS sequence"/>
</dbReference>
<feature type="transmembrane region" description="Helical" evidence="4">
    <location>
        <begin position="144"/>
        <end position="163"/>
    </location>
</feature>
<evidence type="ECO:0000256" key="4">
    <source>
        <dbReference type="SAM" id="Phobius"/>
    </source>
</evidence>